<dbReference type="EMBL" id="CP045700">
    <property type="protein sequence ID" value="QGA66355.1"/>
    <property type="molecule type" value="Genomic_DNA"/>
</dbReference>
<keyword evidence="3" id="KW-1185">Reference proteome</keyword>
<dbReference type="RefSeq" id="WP_153448489.1">
    <property type="nucleotide sequence ID" value="NZ_CP045700.1"/>
</dbReference>
<sequence length="263" mass="27809">MHPLNNSSQVTEAPATKPRIGTPGYFSESNDSGAPSYPGADWFNANIKEFMNALSASGVEFDPDRFDHLALAIAAGGKAAMLDVLTGFRFHESIHGFDRTQIALKADGTEVLRADFPKLWVIAESTAVDQALIDANPTPYAANYGTGDGATTFTMPNYGLMPWEAAAGMYGAAGTTVEDQIQNITGSASIASGGSNFGFVASTSGIIFGVDQTTAPSLTESSSGNTRYRSFSIDASRIARTGDYTRPNTNFSDVWIIHGEHAA</sequence>
<proteinExistence type="predicted"/>
<dbReference type="AlphaFoldDB" id="A0A5Q0TJT0"/>
<evidence type="ECO:0000256" key="1">
    <source>
        <dbReference type="SAM" id="MobiDB-lite"/>
    </source>
</evidence>
<feature type="region of interest" description="Disordered" evidence="1">
    <location>
        <begin position="1"/>
        <end position="32"/>
    </location>
</feature>
<feature type="compositionally biased region" description="Polar residues" evidence="1">
    <location>
        <begin position="1"/>
        <end position="11"/>
    </location>
</feature>
<evidence type="ECO:0000313" key="2">
    <source>
        <dbReference type="EMBL" id="QGA66355.1"/>
    </source>
</evidence>
<name>A0A5Q0TJT0_9VIBR</name>
<dbReference type="SUPFAM" id="SSF88874">
    <property type="entry name" value="Receptor-binding domain of short tail fibre protein gp12"/>
    <property type="match status" value="1"/>
</dbReference>
<gene>
    <name evidence="2" type="ORF">GFB47_13055</name>
</gene>
<protein>
    <recommendedName>
        <fullName evidence="4">Tail fiber protein</fullName>
    </recommendedName>
</protein>
<evidence type="ECO:0000313" key="3">
    <source>
        <dbReference type="Proteomes" id="UP000348942"/>
    </source>
</evidence>
<organism evidence="2 3">
    <name type="scientific">Vibrio algicola</name>
    <dbReference type="NCBI Taxonomy" id="2662262"/>
    <lineage>
        <taxon>Bacteria</taxon>
        <taxon>Pseudomonadati</taxon>
        <taxon>Pseudomonadota</taxon>
        <taxon>Gammaproteobacteria</taxon>
        <taxon>Vibrionales</taxon>
        <taxon>Vibrionaceae</taxon>
        <taxon>Vibrio</taxon>
    </lineage>
</organism>
<evidence type="ECO:0008006" key="4">
    <source>
        <dbReference type="Google" id="ProtNLM"/>
    </source>
</evidence>
<accession>A0A5Q0TJT0</accession>
<dbReference type="Proteomes" id="UP000348942">
    <property type="component" value="Chromosome 2"/>
</dbReference>
<reference evidence="2 3" key="1">
    <citation type="submission" date="2019-10" db="EMBL/GenBank/DDBJ databases">
        <title>Vibrio sp. nov., isolated from Coralline algae surface.</title>
        <authorList>
            <person name="Geng Y."/>
            <person name="Zhang X."/>
        </authorList>
    </citation>
    <scope>NUCLEOTIDE SEQUENCE [LARGE SCALE GENOMIC DNA]</scope>
    <source>
        <strain evidence="2 3">SM1977</strain>
    </source>
</reference>